<dbReference type="InterPro" id="IPR021478">
    <property type="entry name" value="DUF3131"/>
</dbReference>
<evidence type="ECO:0000313" key="3">
    <source>
        <dbReference type="Proteomes" id="UP000030378"/>
    </source>
</evidence>
<dbReference type="RefSeq" id="WP_102984687.1">
    <property type="nucleotide sequence ID" value="NZ_JTBC02000002.1"/>
</dbReference>
<dbReference type="Proteomes" id="UP000030378">
    <property type="component" value="Unassembled WGS sequence"/>
</dbReference>
<gene>
    <name evidence="2" type="ORF">MC70_010990</name>
</gene>
<feature type="domain" description="DUF3131" evidence="1">
    <location>
        <begin position="52"/>
        <end position="418"/>
    </location>
</feature>
<accession>A0AAP8PL95</accession>
<comment type="caution">
    <text evidence="2">The sequence shown here is derived from an EMBL/GenBank/DDBJ whole genome shotgun (WGS) entry which is preliminary data.</text>
</comment>
<organism evidence="2 3">
    <name type="scientific">Serratia marcescens</name>
    <dbReference type="NCBI Taxonomy" id="615"/>
    <lineage>
        <taxon>Bacteria</taxon>
        <taxon>Pseudomonadati</taxon>
        <taxon>Pseudomonadota</taxon>
        <taxon>Gammaproteobacteria</taxon>
        <taxon>Enterobacterales</taxon>
        <taxon>Yersiniaceae</taxon>
        <taxon>Serratia</taxon>
    </lineage>
</organism>
<proteinExistence type="predicted"/>
<dbReference type="Pfam" id="PF11329">
    <property type="entry name" value="DUF3131"/>
    <property type="match status" value="1"/>
</dbReference>
<dbReference type="Gene3D" id="1.50.10.140">
    <property type="match status" value="1"/>
</dbReference>
<dbReference type="AlphaFoldDB" id="A0AAP8PL95"/>
<evidence type="ECO:0000313" key="2">
    <source>
        <dbReference type="EMBL" id="PNO70500.1"/>
    </source>
</evidence>
<sequence length="460" mass="51036">MLKTLTLIVSVVIALGLVVLLGVMARPDGAGSVWERWQQQPRRGALTEEQRQWADVAWRYVQNNTQPGSGLVNGKDRYPVVSLWNIGDNLIALTAARRLDLIPQQEFDARLSALLTTLDRLPVTRIGAPGALYDAVSGAFSQNGGTAGEAQGMARLLVGMRFTAQSFPEYRTFLERIALRWNFCNLLTQDGQPLDGREQNGAWRSAAASDIGYADYNGAAFGLWGFQRASTRTAPFKTAVVYGEPLAVTARDPRLTGTPAGIESTPYLLTGLEMGWPAPHPGEAADVSMAQRAQRLYQAQETRWRREKILTARAQYSRSTTPWEVYDSLFANGYAWNTLADDGRYAPELALLSTRAIFGLWALWDTRYTDALMQLGRLHQDEKRGWFEGRYEASGGYNPTFTLTTNTVVLEALLFKQNRGPLLQAPLNDGYLGVRMKDIFNWPGHCLPQERLPLSSAKGG</sequence>
<reference evidence="3" key="1">
    <citation type="submission" date="2017-12" db="EMBL/GenBank/DDBJ databases">
        <title>FDA dAtabase for Regulatory Grade micrObial Sequences (FDA-ARGOS): Supporting development and validation of Infectious Disease Dx tests.</title>
        <authorList>
            <person name="Campos J."/>
            <person name="Goldberg B."/>
            <person name="Tallon L."/>
            <person name="Sadzewicz L."/>
            <person name="Sengamalay N."/>
            <person name="Ott S."/>
            <person name="Godinez A."/>
            <person name="Nagaraj S."/>
            <person name="Vavikolanu K."/>
            <person name="Vyas G."/>
            <person name="Nadendla S."/>
            <person name="Aluvathingal J."/>
            <person name="Geyer C."/>
            <person name="Nandy P."/>
            <person name="Hobson J."/>
            <person name="Sichtig H."/>
        </authorList>
    </citation>
    <scope>NUCLEOTIDE SEQUENCE [LARGE SCALE GENOMIC DNA]</scope>
    <source>
        <strain evidence="3">FDAARGOS_79</strain>
    </source>
</reference>
<evidence type="ECO:0000259" key="1">
    <source>
        <dbReference type="Pfam" id="PF11329"/>
    </source>
</evidence>
<dbReference type="EMBL" id="JTBC02000002">
    <property type="protein sequence ID" value="PNO70500.1"/>
    <property type="molecule type" value="Genomic_DNA"/>
</dbReference>
<protein>
    <recommendedName>
        <fullName evidence="1">DUF3131 domain-containing protein</fullName>
    </recommendedName>
</protein>
<name>A0AAP8PL95_SERMA</name>